<protein>
    <recommendedName>
        <fullName evidence="7">Chaperone SurA</fullName>
    </recommendedName>
    <alternativeName>
        <fullName evidence="7">Peptidyl-prolyl cis-trans isomerase SurA</fullName>
        <shortName evidence="7">PPIase SurA</shortName>
        <ecNumber evidence="7">5.2.1.8</ecNumber>
    </alternativeName>
    <alternativeName>
        <fullName evidence="7">Rotamase SurA</fullName>
    </alternativeName>
</protein>
<gene>
    <name evidence="7" type="primary">surA</name>
    <name evidence="10" type="ORF">QE440_002530</name>
</gene>
<dbReference type="GO" id="GO:0006457">
    <property type="term" value="P:protein folding"/>
    <property type="evidence" value="ECO:0007669"/>
    <property type="project" value="UniProtKB-UniRule"/>
</dbReference>
<feature type="compositionally biased region" description="Polar residues" evidence="8">
    <location>
        <begin position="426"/>
        <end position="436"/>
    </location>
</feature>
<dbReference type="Proteomes" id="UP001268036">
    <property type="component" value="Unassembled WGS sequence"/>
</dbReference>
<feature type="domain" description="PpiC" evidence="9">
    <location>
        <begin position="289"/>
        <end position="388"/>
    </location>
</feature>
<evidence type="ECO:0000256" key="2">
    <source>
        <dbReference type="ARBA" id="ARBA00022737"/>
    </source>
</evidence>
<dbReference type="InterPro" id="IPR000297">
    <property type="entry name" value="PPIase_PpiC"/>
</dbReference>
<dbReference type="GO" id="GO:0050821">
    <property type="term" value="P:protein stabilization"/>
    <property type="evidence" value="ECO:0007669"/>
    <property type="project" value="InterPro"/>
</dbReference>
<dbReference type="PANTHER" id="PTHR47637">
    <property type="entry name" value="CHAPERONE SURA"/>
    <property type="match status" value="1"/>
</dbReference>
<evidence type="ECO:0000256" key="4">
    <source>
        <dbReference type="ARBA" id="ARBA00023110"/>
    </source>
</evidence>
<keyword evidence="3 7" id="KW-0574">Periplasm</keyword>
<dbReference type="AlphaFoldDB" id="A0AAJ2BQX7"/>
<dbReference type="GO" id="GO:0042277">
    <property type="term" value="F:peptide binding"/>
    <property type="evidence" value="ECO:0007669"/>
    <property type="project" value="InterPro"/>
</dbReference>
<evidence type="ECO:0000256" key="8">
    <source>
        <dbReference type="SAM" id="MobiDB-lite"/>
    </source>
</evidence>
<dbReference type="SUPFAM" id="SSF109998">
    <property type="entry name" value="Triger factor/SurA peptide-binding domain-like"/>
    <property type="match status" value="1"/>
</dbReference>
<dbReference type="GO" id="GO:0051082">
    <property type="term" value="F:unfolded protein binding"/>
    <property type="evidence" value="ECO:0007669"/>
    <property type="project" value="UniProtKB-UniRule"/>
</dbReference>
<feature type="domain" description="PpiC" evidence="9">
    <location>
        <begin position="179"/>
        <end position="280"/>
    </location>
</feature>
<comment type="domain">
    <text evidence="7">The PPIase activity resides only in the second parvulin domain. The N-terminal region and the C-terminal tail are necessary and sufficient for the chaperone activity of SurA. The PPIase activity is dispensable for SurA to function as a chaperone. The N-terminal region and the C-terminal tail are also required for porin recognition.</text>
</comment>
<dbReference type="InterPro" id="IPR027304">
    <property type="entry name" value="Trigger_fact/SurA_dom_sf"/>
</dbReference>
<keyword evidence="2 7" id="KW-0677">Repeat</keyword>
<feature type="region of interest" description="Disordered" evidence="8">
    <location>
        <begin position="417"/>
        <end position="441"/>
    </location>
</feature>
<dbReference type="InterPro" id="IPR023034">
    <property type="entry name" value="PPIase_SurA"/>
</dbReference>
<keyword evidence="1 7" id="KW-0732">Signal</keyword>
<reference evidence="10" key="1">
    <citation type="submission" date="2023-08" db="EMBL/GenBank/DDBJ databases">
        <title>Functional and genomic diversity of the sorghum phyllosphere microbiome.</title>
        <authorList>
            <person name="Shade A."/>
        </authorList>
    </citation>
    <scope>NUCLEOTIDE SEQUENCE</scope>
    <source>
        <strain evidence="10">SORGH_AS_0201</strain>
    </source>
</reference>
<dbReference type="EC" id="5.2.1.8" evidence="7"/>
<sequence length="483" mass="52844" precursor="true">MNVKTKLCNALRPLALGAALVLTPLAQAAVVPLDKVVAIVDNDVVMQSQLDQRLNEVKQNITRRGASAPPDSELRQQVLERLILEDIQLQLAQRMGIKISDEELNQAVATIAQRNGLSVAEFRQALARDGLSYDAAREQVRREMMISRVRQRQVGQRVQVTQQEVQNFLASDLGKLQLSEEYRLANILIPVADNAGTAGLDAAARQAQDMYNRLRQGADFNQLAIAHSAGDNALDGGEIGWRKAAQLPPPFDRLIGSVGVGGITQPVRVPGGFVILKVEEKRGGEATIVDEVHVRHILLKPNAIRSDEETQRLAARLRERILNGESFATLAKSFSEDPGSALNGGDLGWINPESLVPEFREVMNNSPVNQLSQPFRTSFGWHILEVLGRRATDNTPSRPASSRRSISCVTASTTRSYRPGCARSATKPTSRSSSNPPGRRYPLRPFRFRSCAWSCASPSPPVNPPVSVPISACCSPVRPSRMP</sequence>
<dbReference type="GO" id="GO:0030288">
    <property type="term" value="C:outer membrane-bounded periplasmic space"/>
    <property type="evidence" value="ECO:0007669"/>
    <property type="project" value="InterPro"/>
</dbReference>
<comment type="catalytic activity">
    <reaction evidence="7">
        <text>[protein]-peptidylproline (omega=180) = [protein]-peptidylproline (omega=0)</text>
        <dbReference type="Rhea" id="RHEA:16237"/>
        <dbReference type="Rhea" id="RHEA-COMP:10747"/>
        <dbReference type="Rhea" id="RHEA-COMP:10748"/>
        <dbReference type="ChEBI" id="CHEBI:83833"/>
        <dbReference type="ChEBI" id="CHEBI:83834"/>
        <dbReference type="EC" id="5.2.1.8"/>
    </reaction>
</comment>
<dbReference type="Gene3D" id="3.10.50.40">
    <property type="match status" value="2"/>
</dbReference>
<comment type="subcellular location">
    <subcellularLocation>
        <location evidence="7">Periplasm</location>
    </subcellularLocation>
    <text evidence="7">Is capable of associating with the outer membrane.</text>
</comment>
<dbReference type="Pfam" id="PF13616">
    <property type="entry name" value="Rotamase_3"/>
    <property type="match status" value="1"/>
</dbReference>
<proteinExistence type="inferred from homology"/>
<dbReference type="Pfam" id="PF09312">
    <property type="entry name" value="SurA_N"/>
    <property type="match status" value="1"/>
</dbReference>
<dbReference type="GO" id="GO:0043165">
    <property type="term" value="P:Gram-negative-bacterium-type cell outer membrane assembly"/>
    <property type="evidence" value="ECO:0007669"/>
    <property type="project" value="InterPro"/>
</dbReference>
<dbReference type="InterPro" id="IPR023058">
    <property type="entry name" value="PPIase_PpiC_CS"/>
</dbReference>
<evidence type="ECO:0000256" key="5">
    <source>
        <dbReference type="ARBA" id="ARBA00023186"/>
    </source>
</evidence>
<dbReference type="PROSITE" id="PS50198">
    <property type="entry name" value="PPIC_PPIASE_2"/>
    <property type="match status" value="2"/>
</dbReference>
<dbReference type="InterPro" id="IPR050280">
    <property type="entry name" value="OMP_Chaperone_SurA"/>
</dbReference>
<dbReference type="Gene3D" id="1.10.4030.10">
    <property type="entry name" value="Porin chaperone SurA, peptide-binding domain"/>
    <property type="match status" value="1"/>
</dbReference>
<accession>A0AAJ2BQX7</accession>
<dbReference type="SUPFAM" id="SSF54534">
    <property type="entry name" value="FKBP-like"/>
    <property type="match status" value="2"/>
</dbReference>
<feature type="signal peptide" evidence="7">
    <location>
        <begin position="1"/>
        <end position="28"/>
    </location>
</feature>
<dbReference type="HAMAP" id="MF_01183">
    <property type="entry name" value="Chaperone_SurA"/>
    <property type="match status" value="1"/>
</dbReference>
<evidence type="ECO:0000256" key="6">
    <source>
        <dbReference type="ARBA" id="ARBA00023235"/>
    </source>
</evidence>
<dbReference type="EMBL" id="JAVJAF010000001">
    <property type="protein sequence ID" value="MDR6234789.1"/>
    <property type="molecule type" value="Genomic_DNA"/>
</dbReference>
<dbReference type="InterPro" id="IPR046357">
    <property type="entry name" value="PPIase_dom_sf"/>
</dbReference>
<evidence type="ECO:0000313" key="10">
    <source>
        <dbReference type="EMBL" id="MDR6234789.1"/>
    </source>
</evidence>
<name>A0AAJ2BQX7_9PSED</name>
<evidence type="ECO:0000256" key="1">
    <source>
        <dbReference type="ARBA" id="ARBA00022729"/>
    </source>
</evidence>
<keyword evidence="4 7" id="KW-0697">Rotamase</keyword>
<organism evidence="10 11">
    <name type="scientific">Pseudomonas oryzihabitans</name>
    <dbReference type="NCBI Taxonomy" id="47885"/>
    <lineage>
        <taxon>Bacteria</taxon>
        <taxon>Pseudomonadati</taxon>
        <taxon>Pseudomonadota</taxon>
        <taxon>Gammaproteobacteria</taxon>
        <taxon>Pseudomonadales</taxon>
        <taxon>Pseudomonadaceae</taxon>
        <taxon>Pseudomonas</taxon>
    </lineage>
</organism>
<dbReference type="Pfam" id="PF00639">
    <property type="entry name" value="Rotamase"/>
    <property type="match status" value="1"/>
</dbReference>
<comment type="function">
    <text evidence="7">Chaperone involved in the correct folding and assembly of outer membrane proteins. Recognizes specific patterns of aromatic residues and the orientation of their side chains, which are found more frequently in integral outer membrane proteins. May act in both early periplasmic and late outer membrane-associated steps of protein maturation.</text>
</comment>
<dbReference type="GO" id="GO:0003755">
    <property type="term" value="F:peptidyl-prolyl cis-trans isomerase activity"/>
    <property type="evidence" value="ECO:0007669"/>
    <property type="project" value="UniProtKB-UniRule"/>
</dbReference>
<evidence type="ECO:0000313" key="11">
    <source>
        <dbReference type="Proteomes" id="UP001268036"/>
    </source>
</evidence>
<comment type="caution">
    <text evidence="10">The sequence shown here is derived from an EMBL/GenBank/DDBJ whole genome shotgun (WGS) entry which is preliminary data.</text>
</comment>
<evidence type="ECO:0000256" key="7">
    <source>
        <dbReference type="HAMAP-Rule" id="MF_01183"/>
    </source>
</evidence>
<feature type="chain" id="PRO_5042301268" description="Chaperone SurA" evidence="7">
    <location>
        <begin position="29"/>
        <end position="483"/>
    </location>
</feature>
<dbReference type="PROSITE" id="PS01096">
    <property type="entry name" value="PPIC_PPIASE_1"/>
    <property type="match status" value="1"/>
</dbReference>
<keyword evidence="5 7" id="KW-0143">Chaperone</keyword>
<evidence type="ECO:0000259" key="9">
    <source>
        <dbReference type="PROSITE" id="PS50198"/>
    </source>
</evidence>
<keyword evidence="6 7" id="KW-0413">Isomerase</keyword>
<evidence type="ECO:0000256" key="3">
    <source>
        <dbReference type="ARBA" id="ARBA00022764"/>
    </source>
</evidence>
<dbReference type="PANTHER" id="PTHR47637:SF1">
    <property type="entry name" value="CHAPERONE SURA"/>
    <property type="match status" value="1"/>
</dbReference>
<dbReference type="InterPro" id="IPR015391">
    <property type="entry name" value="SurA_N"/>
</dbReference>